<gene>
    <name evidence="1" type="ORF">FGO68_gene5143</name>
</gene>
<proteinExistence type="predicted"/>
<protein>
    <submittedName>
        <fullName evidence="1">Uncharacterized protein</fullName>
    </submittedName>
</protein>
<evidence type="ECO:0000313" key="2">
    <source>
        <dbReference type="Proteomes" id="UP000785679"/>
    </source>
</evidence>
<reference evidence="1" key="1">
    <citation type="submission" date="2019-06" db="EMBL/GenBank/DDBJ databases">
        <authorList>
            <person name="Zheng W."/>
        </authorList>
    </citation>
    <scope>NUCLEOTIDE SEQUENCE</scope>
    <source>
        <strain evidence="1">QDHG01</strain>
    </source>
</reference>
<comment type="caution">
    <text evidence="1">The sequence shown here is derived from an EMBL/GenBank/DDBJ whole genome shotgun (WGS) entry which is preliminary data.</text>
</comment>
<keyword evidence="2" id="KW-1185">Reference proteome</keyword>
<dbReference type="EMBL" id="RRYP01000120">
    <property type="protein sequence ID" value="TNV87964.1"/>
    <property type="molecule type" value="Genomic_DNA"/>
</dbReference>
<organism evidence="1 2">
    <name type="scientific">Halteria grandinella</name>
    <dbReference type="NCBI Taxonomy" id="5974"/>
    <lineage>
        <taxon>Eukaryota</taxon>
        <taxon>Sar</taxon>
        <taxon>Alveolata</taxon>
        <taxon>Ciliophora</taxon>
        <taxon>Intramacronucleata</taxon>
        <taxon>Spirotrichea</taxon>
        <taxon>Stichotrichia</taxon>
        <taxon>Sporadotrichida</taxon>
        <taxon>Halteriidae</taxon>
        <taxon>Halteria</taxon>
    </lineage>
</organism>
<name>A0A8J8TA66_HALGN</name>
<dbReference type="Proteomes" id="UP000785679">
    <property type="component" value="Unassembled WGS sequence"/>
</dbReference>
<evidence type="ECO:0000313" key="1">
    <source>
        <dbReference type="EMBL" id="TNV87964.1"/>
    </source>
</evidence>
<dbReference type="AlphaFoldDB" id="A0A8J8TA66"/>
<accession>A0A8J8TA66</accession>
<sequence length="96" mass="12037">MCDQQYYFERQINPDARQRLYNDIYNALKYQQIYNKYFTNNNYQLYHRKTMMCTALRSNIDRDFQILMKHIHLAFSSNLFSTFAVLESYQFYRRLW</sequence>